<dbReference type="Pfam" id="PF02645">
    <property type="entry name" value="DegV"/>
    <property type="match status" value="1"/>
</dbReference>
<proteinExistence type="predicted"/>
<protein>
    <submittedName>
        <fullName evidence="3">EDD domain protein</fullName>
    </submittedName>
</protein>
<dbReference type="InterPro" id="IPR043168">
    <property type="entry name" value="DegV_C"/>
</dbReference>
<dbReference type="SUPFAM" id="SSF82549">
    <property type="entry name" value="DAK1/DegV-like"/>
    <property type="match status" value="1"/>
</dbReference>
<dbReference type="AlphaFoldDB" id="A0A172Q6V4"/>
<reference evidence="4" key="2">
    <citation type="submission" date="2016-03" db="EMBL/GenBank/DDBJ databases">
        <title>Streptococcus antelopensis sp. nov., isolated from the feces of the Tibetan antelope (Pantholops hodgsonii) in Hoh Xil National Nature Reserve, Qinghai, China.</title>
        <authorList>
            <person name="Bai X."/>
        </authorList>
    </citation>
    <scope>NUCLEOTIDE SEQUENCE [LARGE SCALE GENOMIC DNA]</scope>
    <source>
        <strain evidence="4">TA 26</strain>
    </source>
</reference>
<dbReference type="InterPro" id="IPR050270">
    <property type="entry name" value="DegV_domain_contain"/>
</dbReference>
<sequence>MKLAVITDSTAALPKAPEECDNLYILNIPITIDGVTYIEGQNLTLAEFYDKMAASSQLPQTSQPSLTELDELLTHLASEDYTHVIGLFLAGGISGFWQNIQFLIEEYPNLTIAFPDSKITSGPLGSMVENIFYWQKHGLTFSQILEKLQLQIDGTRAFIMVDDLNHLAKGGRLSNSSAVLGNLLNIKPILHFNTDGVIVVYEKVRTEKKAVRRLVDLLHELTAQGNYKTFIIHAKAEAKAKDCRQLLSDSGYSGKVEIISFDGVIATHLGAGAIALGFTPVL</sequence>
<gene>
    <name evidence="3" type="ORF">A0O21_03630</name>
</gene>
<dbReference type="PANTHER" id="PTHR33434">
    <property type="entry name" value="DEGV DOMAIN-CONTAINING PROTEIN DR_1986-RELATED"/>
    <property type="match status" value="1"/>
</dbReference>
<dbReference type="Proteomes" id="UP000077317">
    <property type="component" value="Chromosome"/>
</dbReference>
<accession>A0A172Q6V4</accession>
<keyword evidence="2" id="KW-0446">Lipid-binding</keyword>
<dbReference type="Gene3D" id="3.40.50.10170">
    <property type="match status" value="1"/>
</dbReference>
<evidence type="ECO:0000256" key="2">
    <source>
        <dbReference type="ARBA" id="ARBA00023121"/>
    </source>
</evidence>
<keyword evidence="4" id="KW-1185">Reference proteome</keyword>
<organism evidence="3 4">
    <name type="scientific">Streptococcus pantholopis</name>
    <dbReference type="NCBI Taxonomy" id="1811193"/>
    <lineage>
        <taxon>Bacteria</taxon>
        <taxon>Bacillati</taxon>
        <taxon>Bacillota</taxon>
        <taxon>Bacilli</taxon>
        <taxon>Lactobacillales</taxon>
        <taxon>Streptococcaceae</taxon>
        <taxon>Streptococcus</taxon>
    </lineage>
</organism>
<evidence type="ECO:0000313" key="4">
    <source>
        <dbReference type="Proteomes" id="UP000077317"/>
    </source>
</evidence>
<dbReference type="KEGG" id="spat:A0O21_03630"/>
<reference evidence="3 4" key="1">
    <citation type="journal article" date="2016" name="Int. J. Syst. Evol. Microbiol.">
        <title>Streptococcuspantholopis sp. nov., isolated from faeces of the Tibetan antelope (Pantholops hodgsonii).</title>
        <authorList>
            <person name="Bai X."/>
            <person name="Xiong Y."/>
            <person name="Lu S."/>
            <person name="Jin D."/>
            <person name="Lai X."/>
            <person name="Yang J."/>
            <person name="Niu L."/>
            <person name="Hu S."/>
            <person name="Meng X."/>
            <person name="Pu J."/>
            <person name="Ye C."/>
            <person name="Xu J."/>
        </authorList>
    </citation>
    <scope>NUCLEOTIDE SEQUENCE [LARGE SCALE GENOMIC DNA]</scope>
    <source>
        <strain evidence="3 4">TA 26</strain>
    </source>
</reference>
<dbReference type="PROSITE" id="PS51482">
    <property type="entry name" value="DEGV"/>
    <property type="match status" value="1"/>
</dbReference>
<evidence type="ECO:0000313" key="3">
    <source>
        <dbReference type="EMBL" id="AND79180.1"/>
    </source>
</evidence>
<dbReference type="InterPro" id="IPR003797">
    <property type="entry name" value="DegV"/>
</dbReference>
<dbReference type="OrthoDB" id="9775494at2"/>
<name>A0A172Q6V4_9STRE</name>
<dbReference type="EMBL" id="CP014699">
    <property type="protein sequence ID" value="AND79180.1"/>
    <property type="molecule type" value="Genomic_DNA"/>
</dbReference>
<evidence type="ECO:0000256" key="1">
    <source>
        <dbReference type="ARBA" id="ARBA00003238"/>
    </source>
</evidence>
<dbReference type="Gene3D" id="3.30.1180.10">
    <property type="match status" value="1"/>
</dbReference>
<dbReference type="RefSeq" id="WP_067061422.1">
    <property type="nucleotide sequence ID" value="NZ_CP014699.1"/>
</dbReference>
<dbReference type="NCBIfam" id="TIGR00762">
    <property type="entry name" value="DegV"/>
    <property type="match status" value="1"/>
</dbReference>
<dbReference type="PANTHER" id="PTHR33434:SF2">
    <property type="entry name" value="FATTY ACID-BINDING PROTEIN TM_1468"/>
    <property type="match status" value="1"/>
</dbReference>
<dbReference type="GO" id="GO:0008289">
    <property type="term" value="F:lipid binding"/>
    <property type="evidence" value="ECO:0007669"/>
    <property type="project" value="UniProtKB-KW"/>
</dbReference>
<dbReference type="STRING" id="1811193.A0O21_03630"/>
<comment type="function">
    <text evidence="1">May bind long-chain fatty acids, such as palmitate, and may play a role in lipid transport or fatty acid metabolism.</text>
</comment>